<sequence>MRYAIVYVSTASKDLEKKEIERILNSSKTWNNENDVTGLLLFSEGNFFQIIEGEKKKISELFEDIKKDKRHHDIIQIFGKDIHKEAYDGYASDFVLDSADYDQEKFQHYLNQTKVLEKSAQIAVENILKVFLPI</sequence>
<dbReference type="Pfam" id="PF04940">
    <property type="entry name" value="BLUF"/>
    <property type="match status" value="1"/>
</dbReference>
<dbReference type="Proteomes" id="UP000321367">
    <property type="component" value="Unassembled WGS sequence"/>
</dbReference>
<evidence type="ECO:0000313" key="2">
    <source>
        <dbReference type="EMBL" id="TXD92581.1"/>
    </source>
</evidence>
<dbReference type="InterPro" id="IPR007024">
    <property type="entry name" value="BLUF_domain"/>
</dbReference>
<dbReference type="PROSITE" id="PS50925">
    <property type="entry name" value="BLUF"/>
    <property type="match status" value="1"/>
</dbReference>
<dbReference type="GO" id="GO:0009882">
    <property type="term" value="F:blue light photoreceptor activity"/>
    <property type="evidence" value="ECO:0007669"/>
    <property type="project" value="InterPro"/>
</dbReference>
<dbReference type="InterPro" id="IPR036046">
    <property type="entry name" value="Acylphosphatase-like_dom_sf"/>
</dbReference>
<dbReference type="AlphaFoldDB" id="A0A5C6ZQL4"/>
<protein>
    <submittedName>
        <fullName evidence="2">BLUF domain-containing protein</fullName>
    </submittedName>
</protein>
<dbReference type="EMBL" id="VORY01000019">
    <property type="protein sequence ID" value="TXD92581.1"/>
    <property type="molecule type" value="Genomic_DNA"/>
</dbReference>
<reference evidence="2 3" key="1">
    <citation type="submission" date="2019-08" db="EMBL/GenBank/DDBJ databases">
        <title>Genome sequence of Gillisia hiemivivida IC154 (type strain).</title>
        <authorList>
            <person name="Bowman J.P."/>
        </authorList>
    </citation>
    <scope>NUCLEOTIDE SEQUENCE [LARGE SCALE GENOMIC DNA]</scope>
    <source>
        <strain evidence="2 3">IC154</strain>
    </source>
</reference>
<evidence type="ECO:0000259" key="1">
    <source>
        <dbReference type="PROSITE" id="PS50925"/>
    </source>
</evidence>
<name>A0A5C6ZQL4_9FLAO</name>
<dbReference type="SUPFAM" id="SSF54975">
    <property type="entry name" value="Acylphosphatase/BLUF domain-like"/>
    <property type="match status" value="1"/>
</dbReference>
<feature type="domain" description="BLUF" evidence="1">
    <location>
        <begin position="2"/>
        <end position="93"/>
    </location>
</feature>
<gene>
    <name evidence="2" type="ORF">ES724_13150</name>
</gene>
<dbReference type="SMART" id="SM01034">
    <property type="entry name" value="BLUF"/>
    <property type="match status" value="1"/>
</dbReference>
<dbReference type="Gene3D" id="3.30.70.100">
    <property type="match status" value="1"/>
</dbReference>
<accession>A0A5C6ZQL4</accession>
<dbReference type="RefSeq" id="WP_146933641.1">
    <property type="nucleotide sequence ID" value="NZ_CBCSHZ010000018.1"/>
</dbReference>
<keyword evidence="3" id="KW-1185">Reference proteome</keyword>
<dbReference type="OrthoDB" id="1122028at2"/>
<proteinExistence type="predicted"/>
<evidence type="ECO:0000313" key="3">
    <source>
        <dbReference type="Proteomes" id="UP000321367"/>
    </source>
</evidence>
<organism evidence="2 3">
    <name type="scientific">Gillisia hiemivivida</name>
    <dbReference type="NCBI Taxonomy" id="291190"/>
    <lineage>
        <taxon>Bacteria</taxon>
        <taxon>Pseudomonadati</taxon>
        <taxon>Bacteroidota</taxon>
        <taxon>Flavobacteriia</taxon>
        <taxon>Flavobacteriales</taxon>
        <taxon>Flavobacteriaceae</taxon>
        <taxon>Gillisia</taxon>
    </lineage>
</organism>
<comment type="caution">
    <text evidence="2">The sequence shown here is derived from an EMBL/GenBank/DDBJ whole genome shotgun (WGS) entry which is preliminary data.</text>
</comment>
<dbReference type="GO" id="GO:0071949">
    <property type="term" value="F:FAD binding"/>
    <property type="evidence" value="ECO:0007669"/>
    <property type="project" value="InterPro"/>
</dbReference>